<dbReference type="EMBL" id="JBHSAP010000009">
    <property type="protein sequence ID" value="MFC4076404.1"/>
    <property type="molecule type" value="Genomic_DNA"/>
</dbReference>
<keyword evidence="4" id="KW-1185">Reference proteome</keyword>
<reference evidence="4" key="1">
    <citation type="journal article" date="2019" name="Int. J. Syst. Evol. Microbiol.">
        <title>The Global Catalogue of Microorganisms (GCM) 10K type strain sequencing project: providing services to taxonomists for standard genome sequencing and annotation.</title>
        <authorList>
            <consortium name="The Broad Institute Genomics Platform"/>
            <consortium name="The Broad Institute Genome Sequencing Center for Infectious Disease"/>
            <person name="Wu L."/>
            <person name="Ma J."/>
        </authorList>
    </citation>
    <scope>NUCLEOTIDE SEQUENCE [LARGE SCALE GENOMIC DNA]</scope>
    <source>
        <strain evidence="4">IBRC-M 10813</strain>
    </source>
</reference>
<accession>A0ABV8JGG7</accession>
<name>A0ABV8JGG7_9BACL</name>
<protein>
    <submittedName>
        <fullName evidence="3">Uncharacterized protein</fullName>
    </submittedName>
</protein>
<evidence type="ECO:0000313" key="4">
    <source>
        <dbReference type="Proteomes" id="UP001595843"/>
    </source>
</evidence>
<feature type="chain" id="PRO_5046595321" evidence="2">
    <location>
        <begin position="32"/>
        <end position="495"/>
    </location>
</feature>
<feature type="region of interest" description="Disordered" evidence="1">
    <location>
        <begin position="432"/>
        <end position="457"/>
    </location>
</feature>
<dbReference type="RefSeq" id="WP_380703314.1">
    <property type="nucleotide sequence ID" value="NZ_JBHSAP010000009.1"/>
</dbReference>
<evidence type="ECO:0000256" key="2">
    <source>
        <dbReference type="SAM" id="SignalP"/>
    </source>
</evidence>
<feature type="signal peptide" evidence="2">
    <location>
        <begin position="1"/>
        <end position="31"/>
    </location>
</feature>
<organism evidence="3 4">
    <name type="scientific">Salinithrix halophila</name>
    <dbReference type="NCBI Taxonomy" id="1485204"/>
    <lineage>
        <taxon>Bacteria</taxon>
        <taxon>Bacillati</taxon>
        <taxon>Bacillota</taxon>
        <taxon>Bacilli</taxon>
        <taxon>Bacillales</taxon>
        <taxon>Thermoactinomycetaceae</taxon>
        <taxon>Salinithrix</taxon>
    </lineage>
</organism>
<evidence type="ECO:0000256" key="1">
    <source>
        <dbReference type="SAM" id="MobiDB-lite"/>
    </source>
</evidence>
<proteinExistence type="predicted"/>
<evidence type="ECO:0000313" key="3">
    <source>
        <dbReference type="EMBL" id="MFC4076404.1"/>
    </source>
</evidence>
<gene>
    <name evidence="3" type="ORF">ACFOUO_06230</name>
</gene>
<comment type="caution">
    <text evidence="3">The sequence shown here is derived from an EMBL/GenBank/DDBJ whole genome shotgun (WGS) entry which is preliminary data.</text>
</comment>
<feature type="region of interest" description="Disordered" evidence="1">
    <location>
        <begin position="244"/>
        <end position="303"/>
    </location>
</feature>
<dbReference type="Proteomes" id="UP001595843">
    <property type="component" value="Unassembled WGS sequence"/>
</dbReference>
<keyword evidence="2" id="KW-0732">Signal</keyword>
<sequence length="495" mass="55047">MIKTLKRKILIPVVAATMLSSSFLPATPASAKVDSNDITNALKGTYQNVPTVNDLPSTFNFGPNDPQHQTGHAHGKFENFGLNSYITLTYTGRSPRSIYLAMDQQGNTHVPHFLRHNYAINRNGGPHSLFLNLENEDFIGLIADALDYVDIDRYAQNPSGFTPPSGVRFQNTGRGRNGAQRSEFVIENAHNVSVFNRVNQSAHMLSMTYNGPSDRYLGNFDLTIVVDRYMTGRVELLTVYPTRQNLSNTGTNAGKRPAPSSNNQGAKRFCYQVPGPSGPSGPVGRKKRSEEPSVEPCVIGNSEGEPLQYNKTYLFSTSETKPIAVEEKVTKESSFWRTLFLHGPLGFIIPEEYNPIGWGGSKIWPESKKVSDKVEEVSKDLASVKIESTTDKNGNVELGDKVRIRFEAPKYKDKPYLNTDDVAKEGSEIRRVGEDQKDKPGSLWTLEQGEDGTSLVHQENGKKPLYFSMNGLSKDKYFISLVPNGDDKKKKEELK</sequence>